<evidence type="ECO:0000256" key="18">
    <source>
        <dbReference type="SAM" id="Phobius"/>
    </source>
</evidence>
<feature type="compositionally biased region" description="Acidic residues" evidence="17">
    <location>
        <begin position="290"/>
        <end position="303"/>
    </location>
</feature>
<accession>A0ABN8MHF2</accession>
<evidence type="ECO:0000256" key="2">
    <source>
        <dbReference type="ARBA" id="ARBA00004460"/>
    </source>
</evidence>
<keyword evidence="13 18" id="KW-0472">Membrane</keyword>
<comment type="caution">
    <text evidence="20">The sequence shown here is derived from an EMBL/GenBank/DDBJ whole genome shotgun (WGS) entry which is preliminary data.</text>
</comment>
<keyword evidence="7" id="KW-0479">Metal-binding</keyword>
<sequence>MEESTIDEPEDTKSNGDSDLITEQESGVVVRFDIGRFVLCHRKLCQLTEPFVKCHESFNFITRWQSPRLSVVVMTGSVYLSIRYPVYLLLFPLLYSIVILSLAAVKRLGSKNSRGAVNARIRNLVKRKEDDYASLELKQAAKKQAHKDLHAFINICVQIQTYEDRFCKYLDKFYRICKWEDSYHSKMCLFALLLTSFILVLFPGRYLITLGIFAVFTGNSGFQQVFRRTVMQSKIKLQQLKKGIYAHGYWSPQVKGLSRSYPKIGTEAQDNDYDDEWYDAEQETSQSESDSSEDANDVEEDEDTPRTKRRARLFSGLSMVTHFSDYRKKQKRINSGNCASCDVSFSSLLKKRQYCRHCGDSFCSRCCSKRVKRAVFGATAPAAYEETVLVCKSCYGCLMNKADKMKTDIW</sequence>
<evidence type="ECO:0000256" key="10">
    <source>
        <dbReference type="ARBA" id="ARBA00022824"/>
    </source>
</evidence>
<keyword evidence="14" id="KW-0966">Cell projection</keyword>
<evidence type="ECO:0000256" key="11">
    <source>
        <dbReference type="ARBA" id="ARBA00022833"/>
    </source>
</evidence>
<evidence type="ECO:0000256" key="16">
    <source>
        <dbReference type="PROSITE-ProRule" id="PRU00091"/>
    </source>
</evidence>
<dbReference type="PROSITE" id="PS50178">
    <property type="entry name" value="ZF_FYVE"/>
    <property type="match status" value="1"/>
</dbReference>
<comment type="subcellular location">
    <subcellularLocation>
        <location evidence="2">Cell projection</location>
        <location evidence="2">Growth cone membrane</location>
        <topology evidence="2">Multi-pass membrane protein</topology>
    </subcellularLocation>
    <subcellularLocation>
        <location evidence="3">Endoplasmic reticulum membrane</location>
        <topology evidence="3">Multi-pass membrane protein</topology>
    </subcellularLocation>
    <subcellularLocation>
        <location evidence="1">Recycling endosome membrane</location>
        <topology evidence="1">Multi-pass membrane protein</topology>
    </subcellularLocation>
</comment>
<evidence type="ECO:0000256" key="13">
    <source>
        <dbReference type="ARBA" id="ARBA00023136"/>
    </source>
</evidence>
<keyword evidence="12 18" id="KW-1133">Transmembrane helix</keyword>
<evidence type="ECO:0000256" key="7">
    <source>
        <dbReference type="ARBA" id="ARBA00022723"/>
    </source>
</evidence>
<keyword evidence="9 16" id="KW-0863">Zinc-finger</keyword>
<dbReference type="PANTHER" id="PTHR14543:SF1">
    <property type="entry name" value="PROTRUDIN"/>
    <property type="match status" value="1"/>
</dbReference>
<keyword evidence="6 18" id="KW-0812">Transmembrane</keyword>
<evidence type="ECO:0000256" key="5">
    <source>
        <dbReference type="ARBA" id="ARBA00022475"/>
    </source>
</evidence>
<evidence type="ECO:0000256" key="6">
    <source>
        <dbReference type="ARBA" id="ARBA00022692"/>
    </source>
</evidence>
<dbReference type="InterPro" id="IPR011011">
    <property type="entry name" value="Znf_FYVE_PHD"/>
</dbReference>
<reference evidence="20 21" key="1">
    <citation type="submission" date="2022-05" db="EMBL/GenBank/DDBJ databases">
        <authorList>
            <consortium name="Genoscope - CEA"/>
            <person name="William W."/>
        </authorList>
    </citation>
    <scope>NUCLEOTIDE SEQUENCE [LARGE SCALE GENOMIC DNA]</scope>
</reference>
<evidence type="ECO:0000256" key="3">
    <source>
        <dbReference type="ARBA" id="ARBA00004477"/>
    </source>
</evidence>
<evidence type="ECO:0000313" key="20">
    <source>
        <dbReference type="EMBL" id="CAH3028899.1"/>
    </source>
</evidence>
<dbReference type="PANTHER" id="PTHR14543">
    <property type="entry name" value="PROTRUDIN"/>
    <property type="match status" value="1"/>
</dbReference>
<organism evidence="20 21">
    <name type="scientific">Porites evermanni</name>
    <dbReference type="NCBI Taxonomy" id="104178"/>
    <lineage>
        <taxon>Eukaryota</taxon>
        <taxon>Metazoa</taxon>
        <taxon>Cnidaria</taxon>
        <taxon>Anthozoa</taxon>
        <taxon>Hexacorallia</taxon>
        <taxon>Scleractinia</taxon>
        <taxon>Fungiina</taxon>
        <taxon>Poritidae</taxon>
        <taxon>Porites</taxon>
    </lineage>
</organism>
<dbReference type="SUPFAM" id="SSF57903">
    <property type="entry name" value="FYVE/PHD zinc finger"/>
    <property type="match status" value="1"/>
</dbReference>
<dbReference type="InterPro" id="IPR013083">
    <property type="entry name" value="Znf_RING/FYVE/PHD"/>
</dbReference>
<evidence type="ECO:0000256" key="4">
    <source>
        <dbReference type="ARBA" id="ARBA00015523"/>
    </source>
</evidence>
<feature type="transmembrane region" description="Helical" evidence="18">
    <location>
        <begin position="183"/>
        <end position="202"/>
    </location>
</feature>
<evidence type="ECO:0000256" key="14">
    <source>
        <dbReference type="ARBA" id="ARBA00023273"/>
    </source>
</evidence>
<evidence type="ECO:0000256" key="1">
    <source>
        <dbReference type="ARBA" id="ARBA00004195"/>
    </source>
</evidence>
<protein>
    <recommendedName>
        <fullName evidence="4">Protrudin</fullName>
    </recommendedName>
    <alternativeName>
        <fullName evidence="15">Zinc finger FYVE domain-containing protein 27</fullName>
    </alternativeName>
</protein>
<dbReference type="Gene3D" id="3.30.40.10">
    <property type="entry name" value="Zinc/RING finger domain, C3HC4 (zinc finger)"/>
    <property type="match status" value="1"/>
</dbReference>
<dbReference type="CDD" id="cd15723">
    <property type="entry name" value="FYVE_protrudin"/>
    <property type="match status" value="1"/>
</dbReference>
<keyword evidence="8" id="KW-0967">Endosome</keyword>
<proteinExistence type="predicted"/>
<dbReference type="InterPro" id="IPR000306">
    <property type="entry name" value="Znf_FYVE"/>
</dbReference>
<dbReference type="SMART" id="SM00064">
    <property type="entry name" value="FYVE"/>
    <property type="match status" value="1"/>
</dbReference>
<gene>
    <name evidence="20" type="ORF">PEVE_00035146</name>
</gene>
<keyword evidence="10" id="KW-0256">Endoplasmic reticulum</keyword>
<evidence type="ECO:0000256" key="12">
    <source>
        <dbReference type="ARBA" id="ARBA00022989"/>
    </source>
</evidence>
<dbReference type="InterPro" id="IPR017455">
    <property type="entry name" value="Znf_FYVE-rel"/>
</dbReference>
<feature type="region of interest" description="Disordered" evidence="17">
    <location>
        <begin position="279"/>
        <end position="307"/>
    </location>
</feature>
<keyword evidence="5" id="KW-1003">Cell membrane</keyword>
<dbReference type="InterPro" id="IPR042405">
    <property type="entry name" value="Protrudin"/>
</dbReference>
<name>A0ABN8MHF2_9CNID</name>
<dbReference type="Proteomes" id="UP001159427">
    <property type="component" value="Unassembled WGS sequence"/>
</dbReference>
<evidence type="ECO:0000259" key="19">
    <source>
        <dbReference type="PROSITE" id="PS50178"/>
    </source>
</evidence>
<evidence type="ECO:0000256" key="8">
    <source>
        <dbReference type="ARBA" id="ARBA00022753"/>
    </source>
</evidence>
<feature type="transmembrane region" description="Helical" evidence="18">
    <location>
        <begin position="84"/>
        <end position="105"/>
    </location>
</feature>
<dbReference type="EMBL" id="CALNXI010000540">
    <property type="protein sequence ID" value="CAH3028899.1"/>
    <property type="molecule type" value="Genomic_DNA"/>
</dbReference>
<feature type="domain" description="FYVE-type" evidence="19">
    <location>
        <begin position="332"/>
        <end position="399"/>
    </location>
</feature>
<evidence type="ECO:0000313" key="21">
    <source>
        <dbReference type="Proteomes" id="UP001159427"/>
    </source>
</evidence>
<evidence type="ECO:0000256" key="17">
    <source>
        <dbReference type="SAM" id="MobiDB-lite"/>
    </source>
</evidence>
<evidence type="ECO:0000256" key="15">
    <source>
        <dbReference type="ARBA" id="ARBA00032025"/>
    </source>
</evidence>
<keyword evidence="21" id="KW-1185">Reference proteome</keyword>
<dbReference type="Pfam" id="PF01363">
    <property type="entry name" value="FYVE"/>
    <property type="match status" value="1"/>
</dbReference>
<evidence type="ECO:0000256" key="9">
    <source>
        <dbReference type="ARBA" id="ARBA00022771"/>
    </source>
</evidence>
<keyword evidence="11" id="KW-0862">Zinc</keyword>